<accession>A0A7J7JL64</accession>
<dbReference type="EC" id="4.3.1.3" evidence="3 9"/>
<sequence>MQDYIVLDGHNLSTNEVMDLGRGIYKIKVCGDALTRVAKARDLIEQKLKEGKVAYGINTGFGKFANVVIPTEELTVLQENLIRSHSAGVGDPLAPDQVRRFMALRINVLSKGHSGISVKVLQQFVDAFNANCLPWVPEKGTVGASGDLAPLSHMALGLMGEGKMWSPETGWENSKKVLDMHNLTPIKLGPKEGLALINGTQLITALGVEALERSTIAADTATAIAAMSFEGLKGTTRAFDEDIHKARPHAGQIKVAKHLRLLLHSETNRSEISENSKPRVQDSYTLRCVPQVHGIVYDTIDFVRNILTVEVNSGTDNPMVFADRQEIISGGNFHGEYPAKALDYLAIGIHEIANMSERRIERLINPAYSELPAFLVTEGGLNSGMMMAHVTAAALVSENKVLCHPSSVDSITTSAGTEDHVSMGGWCARKALKVVEHVEQVLAIELISACLAVEYHRPLKTTEPLEKVLALVRSTVDPWPKDRYLAPDIEEVTKLIREGKIWKIMKPYIEETRVNGLNTASHLNGNQHGETLIR</sequence>
<protein>
    <recommendedName>
        <fullName evidence="4 9">Histidine ammonia-lyase</fullName>
        <ecNumber evidence="3 9">4.3.1.3</ecNumber>
    </recommendedName>
</protein>
<evidence type="ECO:0000256" key="3">
    <source>
        <dbReference type="ARBA" id="ARBA00012994"/>
    </source>
</evidence>
<name>A0A7J7JL64_BUGNE</name>
<dbReference type="UniPathway" id="UPA00379">
    <property type="reaction ID" value="UER00549"/>
</dbReference>
<dbReference type="PROSITE" id="PS00488">
    <property type="entry name" value="PAL_HISTIDASE"/>
    <property type="match status" value="1"/>
</dbReference>
<dbReference type="SUPFAM" id="SSF48557">
    <property type="entry name" value="L-aspartase-like"/>
    <property type="match status" value="1"/>
</dbReference>
<dbReference type="Gene3D" id="1.20.200.10">
    <property type="entry name" value="Fumarase/aspartase (Central domain)"/>
    <property type="match status" value="1"/>
</dbReference>
<dbReference type="GO" id="GO:0004397">
    <property type="term" value="F:histidine ammonia-lyase activity"/>
    <property type="evidence" value="ECO:0007669"/>
    <property type="project" value="UniProtKB-EC"/>
</dbReference>
<dbReference type="Pfam" id="PF00221">
    <property type="entry name" value="Lyase_aromatic"/>
    <property type="match status" value="1"/>
</dbReference>
<comment type="similarity">
    <text evidence="2 8">Belongs to the PAL/histidase family.</text>
</comment>
<dbReference type="NCBIfam" id="NF006871">
    <property type="entry name" value="PRK09367.1"/>
    <property type="match status" value="1"/>
</dbReference>
<evidence type="ECO:0000256" key="8">
    <source>
        <dbReference type="RuleBase" id="RU003954"/>
    </source>
</evidence>
<evidence type="ECO:0000256" key="7">
    <source>
        <dbReference type="ARBA" id="ARBA00049269"/>
    </source>
</evidence>
<evidence type="ECO:0000256" key="5">
    <source>
        <dbReference type="ARBA" id="ARBA00022808"/>
    </source>
</evidence>
<keyword evidence="5 9" id="KW-0369">Histidine metabolism</keyword>
<keyword evidence="6 8" id="KW-0456">Lyase</keyword>
<dbReference type="FunFam" id="1.10.275.10:FF:000005">
    <property type="entry name" value="Histidine ammonia-lyase"/>
    <property type="match status" value="1"/>
</dbReference>
<dbReference type="EMBL" id="VXIV02002350">
    <property type="protein sequence ID" value="KAF6026098.1"/>
    <property type="molecule type" value="Genomic_DNA"/>
</dbReference>
<dbReference type="InterPro" id="IPR008948">
    <property type="entry name" value="L-Aspartase-like"/>
</dbReference>
<comment type="pathway">
    <text evidence="1 9">Amino-acid degradation; L-histidine degradation into L-glutamate; N-formimidoyl-L-glutamate from L-histidine: step 1/3.</text>
</comment>
<dbReference type="Gene3D" id="1.10.275.10">
    <property type="entry name" value="Fumarase/aspartase (N-terminal domain)"/>
    <property type="match status" value="1"/>
</dbReference>
<evidence type="ECO:0000313" key="11">
    <source>
        <dbReference type="Proteomes" id="UP000593567"/>
    </source>
</evidence>
<dbReference type="NCBIfam" id="TIGR01225">
    <property type="entry name" value="hutH"/>
    <property type="match status" value="1"/>
</dbReference>
<keyword evidence="11" id="KW-1185">Reference proteome</keyword>
<evidence type="ECO:0000313" key="10">
    <source>
        <dbReference type="EMBL" id="KAF6026098.1"/>
    </source>
</evidence>
<proteinExistence type="inferred from homology"/>
<dbReference type="InterPro" id="IPR024083">
    <property type="entry name" value="Fumarase/histidase_N"/>
</dbReference>
<dbReference type="GO" id="GO:0005737">
    <property type="term" value="C:cytoplasm"/>
    <property type="evidence" value="ECO:0007669"/>
    <property type="project" value="InterPro"/>
</dbReference>
<dbReference type="InterPro" id="IPR022313">
    <property type="entry name" value="Phe/His_NH3-lyase_AS"/>
</dbReference>
<dbReference type="AlphaFoldDB" id="A0A7J7JL64"/>
<evidence type="ECO:0000256" key="6">
    <source>
        <dbReference type="ARBA" id="ARBA00023239"/>
    </source>
</evidence>
<dbReference type="InterPro" id="IPR001106">
    <property type="entry name" value="Aromatic_Lyase"/>
</dbReference>
<dbReference type="OrthoDB" id="10051290at2759"/>
<evidence type="ECO:0000256" key="1">
    <source>
        <dbReference type="ARBA" id="ARBA00005113"/>
    </source>
</evidence>
<evidence type="ECO:0000256" key="4">
    <source>
        <dbReference type="ARBA" id="ARBA00017271"/>
    </source>
</evidence>
<dbReference type="GO" id="GO:0019557">
    <property type="term" value="P:L-histidine catabolic process to glutamate and formate"/>
    <property type="evidence" value="ECO:0007669"/>
    <property type="project" value="UniProtKB-UniPathway"/>
</dbReference>
<dbReference type="GO" id="GO:0019556">
    <property type="term" value="P:L-histidine catabolic process to glutamate and formamide"/>
    <property type="evidence" value="ECO:0007669"/>
    <property type="project" value="UniProtKB-UniPathway"/>
</dbReference>
<gene>
    <name evidence="10" type="ORF">EB796_015593</name>
</gene>
<dbReference type="Proteomes" id="UP000593567">
    <property type="component" value="Unassembled WGS sequence"/>
</dbReference>
<comment type="catalytic activity">
    <reaction evidence="7 9">
        <text>L-histidine = trans-urocanate + NH4(+)</text>
        <dbReference type="Rhea" id="RHEA:21232"/>
        <dbReference type="ChEBI" id="CHEBI:17771"/>
        <dbReference type="ChEBI" id="CHEBI:28938"/>
        <dbReference type="ChEBI" id="CHEBI:57595"/>
        <dbReference type="EC" id="4.3.1.3"/>
    </reaction>
</comment>
<dbReference type="PANTHER" id="PTHR10362">
    <property type="entry name" value="HISTIDINE AMMONIA-LYASE"/>
    <property type="match status" value="1"/>
</dbReference>
<dbReference type="FunFam" id="1.20.200.10:FF:000003">
    <property type="entry name" value="Histidine ammonia-lyase"/>
    <property type="match status" value="1"/>
</dbReference>
<reference evidence="10" key="1">
    <citation type="submission" date="2020-06" db="EMBL/GenBank/DDBJ databases">
        <title>Draft genome of Bugula neritina, a colonial animal packing powerful symbionts and potential medicines.</title>
        <authorList>
            <person name="Rayko M."/>
        </authorList>
    </citation>
    <scope>NUCLEOTIDE SEQUENCE [LARGE SCALE GENOMIC DNA]</scope>
    <source>
        <strain evidence="10">Kwan_BN1</strain>
    </source>
</reference>
<evidence type="ECO:0000256" key="9">
    <source>
        <dbReference type="RuleBase" id="RU004479"/>
    </source>
</evidence>
<organism evidence="10 11">
    <name type="scientific">Bugula neritina</name>
    <name type="common">Brown bryozoan</name>
    <name type="synonym">Sertularia neritina</name>
    <dbReference type="NCBI Taxonomy" id="10212"/>
    <lineage>
        <taxon>Eukaryota</taxon>
        <taxon>Metazoa</taxon>
        <taxon>Spiralia</taxon>
        <taxon>Lophotrochozoa</taxon>
        <taxon>Bryozoa</taxon>
        <taxon>Gymnolaemata</taxon>
        <taxon>Cheilostomatida</taxon>
        <taxon>Flustrina</taxon>
        <taxon>Buguloidea</taxon>
        <taxon>Bugulidae</taxon>
        <taxon>Bugula</taxon>
    </lineage>
</organism>
<evidence type="ECO:0000256" key="2">
    <source>
        <dbReference type="ARBA" id="ARBA00007238"/>
    </source>
</evidence>
<comment type="caution">
    <text evidence="10">The sequence shown here is derived from an EMBL/GenBank/DDBJ whole genome shotgun (WGS) entry which is preliminary data.</text>
</comment>
<dbReference type="InterPro" id="IPR005921">
    <property type="entry name" value="HutH"/>
</dbReference>
<dbReference type="CDD" id="cd00332">
    <property type="entry name" value="PAL-HAL"/>
    <property type="match status" value="1"/>
</dbReference>